<dbReference type="InterPro" id="IPR053376">
    <property type="entry name" value="Serine_acetyltransferase"/>
</dbReference>
<dbReference type="InterPro" id="IPR011004">
    <property type="entry name" value="Trimer_LpxA-like_sf"/>
</dbReference>
<keyword evidence="3" id="KW-0028">Amino-acid biosynthesis</keyword>
<comment type="similarity">
    <text evidence="1">Belongs to the transferase hexapeptide repeat family.</text>
</comment>
<dbReference type="EMBL" id="QEKH01000001">
    <property type="protein sequence ID" value="PVY45908.1"/>
    <property type="molecule type" value="Genomic_DNA"/>
</dbReference>
<evidence type="ECO:0000256" key="6">
    <source>
        <dbReference type="ARBA" id="ARBA00049486"/>
    </source>
</evidence>
<comment type="catalytic activity">
    <reaction evidence="6">
        <text>L-serine + acetyl-CoA = O-acetyl-L-serine + CoA</text>
        <dbReference type="Rhea" id="RHEA:24560"/>
        <dbReference type="ChEBI" id="CHEBI:33384"/>
        <dbReference type="ChEBI" id="CHEBI:57287"/>
        <dbReference type="ChEBI" id="CHEBI:57288"/>
        <dbReference type="ChEBI" id="CHEBI:58340"/>
        <dbReference type="EC" id="2.3.1.30"/>
    </reaction>
</comment>
<dbReference type="SUPFAM" id="SSF51161">
    <property type="entry name" value="Trimeric LpxA-like enzymes"/>
    <property type="match status" value="1"/>
</dbReference>
<reference evidence="8 9" key="1">
    <citation type="submission" date="2018-04" db="EMBL/GenBank/DDBJ databases">
        <title>Genomic Encyclopedia of Type Strains, Phase IV (KMG-IV): sequencing the most valuable type-strain genomes for metagenomic binning, comparative biology and taxonomic classification.</title>
        <authorList>
            <person name="Goeker M."/>
        </authorList>
    </citation>
    <scope>NUCLEOTIDE SEQUENCE [LARGE SCALE GENOMIC DNA]</scope>
    <source>
        <strain evidence="8 9">DSM 14823</strain>
    </source>
</reference>
<protein>
    <recommendedName>
        <fullName evidence="2">serine O-acetyltransferase</fullName>
        <ecNumber evidence="2">2.3.1.30</ecNumber>
    </recommendedName>
</protein>
<dbReference type="Proteomes" id="UP000245959">
    <property type="component" value="Unassembled WGS sequence"/>
</dbReference>
<evidence type="ECO:0000256" key="2">
    <source>
        <dbReference type="ARBA" id="ARBA00013266"/>
    </source>
</evidence>
<keyword evidence="4 8" id="KW-0808">Transferase</keyword>
<dbReference type="Pfam" id="PF00132">
    <property type="entry name" value="Hexapep"/>
    <property type="match status" value="1"/>
</dbReference>
<dbReference type="CDD" id="cd03354">
    <property type="entry name" value="LbH_SAT"/>
    <property type="match status" value="1"/>
</dbReference>
<dbReference type="GO" id="GO:0009001">
    <property type="term" value="F:serine O-acetyltransferase activity"/>
    <property type="evidence" value="ECO:0007669"/>
    <property type="project" value="UniProtKB-EC"/>
</dbReference>
<evidence type="ECO:0000313" key="9">
    <source>
        <dbReference type="Proteomes" id="UP000245959"/>
    </source>
</evidence>
<organism evidence="8 9">
    <name type="scientific">Victivallis vadensis</name>
    <dbReference type="NCBI Taxonomy" id="172901"/>
    <lineage>
        <taxon>Bacteria</taxon>
        <taxon>Pseudomonadati</taxon>
        <taxon>Lentisphaerota</taxon>
        <taxon>Lentisphaeria</taxon>
        <taxon>Victivallales</taxon>
        <taxon>Victivallaceae</taxon>
        <taxon>Victivallis</taxon>
    </lineage>
</organism>
<dbReference type="AlphaFoldDB" id="A0A2U1BB66"/>
<dbReference type="EMBL" id="JABAEW010000017">
    <property type="protein sequence ID" value="NMD87023.1"/>
    <property type="molecule type" value="Genomic_DNA"/>
</dbReference>
<dbReference type="InterPro" id="IPR045304">
    <property type="entry name" value="LbH_SAT"/>
</dbReference>
<evidence type="ECO:0000313" key="10">
    <source>
        <dbReference type="Proteomes" id="UP000576225"/>
    </source>
</evidence>
<dbReference type="Gene3D" id="1.10.3130.10">
    <property type="entry name" value="serine acetyltransferase, domain 1"/>
    <property type="match status" value="1"/>
</dbReference>
<sequence>MDDFKHDFSDEEAASSVRLAELAGRIGETYSDGFGVNHLDGDNLPRRSEVIAITEKLLEVIFPGFDGRKQYRKDAVAQDVAGLLKEIYSDLFDQICRAIRYSCKNEVCRGCGGQKRTNRAVFSLIAKLPEIREVMKEDVKAAYAGDPAATSYDEIILSYPGIKAIMIQRLAHVLYHERIPLIPRMMTEYAHSQTGIDIHPGAHLGRGVFIDHGTGVVVGETAVIGDNVRIYQGVTLGAGNFPKDACGMLIKGNKRHPTIGSNVTIYSGASVLGDITIGDNSVIGGNVWLTESLPAGTKITARPPEHNMKFANERRK</sequence>
<proteinExistence type="inferred from homology"/>
<reference evidence="7 10" key="2">
    <citation type="submission" date="2020-04" db="EMBL/GenBank/DDBJ databases">
        <authorList>
            <person name="Hitch T.C.A."/>
            <person name="Wylensek D."/>
            <person name="Clavel T."/>
        </authorList>
    </citation>
    <scope>NUCLEOTIDE SEQUENCE [LARGE SCALE GENOMIC DNA]</scope>
    <source>
        <strain evidence="7 10">COR2-253-APC-1A</strain>
    </source>
</reference>
<accession>A0A2U1BB66</accession>
<keyword evidence="5" id="KW-0012">Acyltransferase</keyword>
<evidence type="ECO:0000256" key="1">
    <source>
        <dbReference type="ARBA" id="ARBA00007274"/>
    </source>
</evidence>
<dbReference type="InterPro" id="IPR042122">
    <property type="entry name" value="Ser_AcTrfase_N_sf"/>
</dbReference>
<dbReference type="PANTHER" id="PTHR42811">
    <property type="entry name" value="SERINE ACETYLTRANSFERASE"/>
    <property type="match status" value="1"/>
</dbReference>
<evidence type="ECO:0000256" key="3">
    <source>
        <dbReference type="ARBA" id="ARBA00022605"/>
    </source>
</evidence>
<dbReference type="InterPro" id="IPR001451">
    <property type="entry name" value="Hexapep"/>
</dbReference>
<dbReference type="RefSeq" id="WP_116882304.1">
    <property type="nucleotide sequence ID" value="NZ_CAJKCJ010000001.1"/>
</dbReference>
<dbReference type="GO" id="GO:0008652">
    <property type="term" value="P:amino acid biosynthetic process"/>
    <property type="evidence" value="ECO:0007669"/>
    <property type="project" value="UniProtKB-KW"/>
</dbReference>
<keyword evidence="9" id="KW-1185">Reference proteome</keyword>
<dbReference type="Gene3D" id="2.160.10.10">
    <property type="entry name" value="Hexapeptide repeat proteins"/>
    <property type="match status" value="1"/>
</dbReference>
<comment type="caution">
    <text evidence="8">The sequence shown here is derived from an EMBL/GenBank/DDBJ whole genome shotgun (WGS) entry which is preliminary data.</text>
</comment>
<evidence type="ECO:0000256" key="4">
    <source>
        <dbReference type="ARBA" id="ARBA00022679"/>
    </source>
</evidence>
<gene>
    <name evidence="8" type="ORF">C8D82_101102</name>
    <name evidence="7" type="ORF">HF882_10545</name>
</gene>
<dbReference type="NCBIfam" id="NF041874">
    <property type="entry name" value="EPS_EpsC"/>
    <property type="match status" value="1"/>
</dbReference>
<dbReference type="GeneID" id="78293638"/>
<evidence type="ECO:0000313" key="8">
    <source>
        <dbReference type="EMBL" id="PVY45908.1"/>
    </source>
</evidence>
<evidence type="ECO:0000256" key="5">
    <source>
        <dbReference type="ARBA" id="ARBA00023315"/>
    </source>
</evidence>
<dbReference type="EC" id="2.3.1.30" evidence="2"/>
<evidence type="ECO:0000313" key="7">
    <source>
        <dbReference type="EMBL" id="NMD87023.1"/>
    </source>
</evidence>
<dbReference type="Proteomes" id="UP000576225">
    <property type="component" value="Unassembled WGS sequence"/>
</dbReference>
<name>A0A2U1BB66_9BACT</name>